<name>A0AAE3FY99_9EURY</name>
<evidence type="ECO:0000313" key="2">
    <source>
        <dbReference type="Proteomes" id="UP001203207"/>
    </source>
</evidence>
<organism evidence="1 2">
    <name type="scientific">Natronocalculus amylovorans</name>
    <dbReference type="NCBI Taxonomy" id="2917812"/>
    <lineage>
        <taxon>Archaea</taxon>
        <taxon>Methanobacteriati</taxon>
        <taxon>Methanobacteriota</taxon>
        <taxon>Stenosarchaea group</taxon>
        <taxon>Halobacteria</taxon>
        <taxon>Halobacteriales</taxon>
        <taxon>Haloferacaceae</taxon>
        <taxon>Natronocalculus</taxon>
    </lineage>
</organism>
<proteinExistence type="predicted"/>
<dbReference type="EMBL" id="JAKRVX010000004">
    <property type="protein sequence ID" value="MCL9817516.1"/>
    <property type="molecule type" value="Genomic_DNA"/>
</dbReference>
<sequence>MTHNTSFSNRTDTSSRRSVLTSIATVGAIGVAGCLGDDEDAPTEPDRGPFADIRIEGLDIVIELDRDADPIEVVNVIDPTGSLFTQQRIEAGVTRKTVQLGTSYVPGMYEFVALVDDEPIGSTEHKIEPELEIVDLKLGRDHPDEMYENATSVDTITNAIVTVKNSGSGPTGITKLQFEGDVPFPTRDSYEDSGIYDTDRGFGDADFVDAPHGRETVLYSNTRPFLLTSNVVECTPDTTEGIFFCRIITSHPDLIVSKQYAVQYTGESLPECEIAIEEQNP</sequence>
<dbReference type="AlphaFoldDB" id="A0AAE3FY99"/>
<keyword evidence="2" id="KW-1185">Reference proteome</keyword>
<dbReference type="RefSeq" id="WP_250584702.1">
    <property type="nucleotide sequence ID" value="NZ_JAKRVX010000004.1"/>
</dbReference>
<accession>A0AAE3FY99</accession>
<reference evidence="1" key="2">
    <citation type="submission" date="2022-02" db="EMBL/GenBank/DDBJ databases">
        <authorList>
            <person name="Elcheninov A.G."/>
            <person name="Sorokin D.Y."/>
            <person name="Kublanov I.V."/>
        </authorList>
    </citation>
    <scope>NUCLEOTIDE SEQUENCE</scope>
    <source>
        <strain evidence="1">AArc-St2</strain>
    </source>
</reference>
<reference evidence="1" key="1">
    <citation type="journal article" date="2022" name="Syst. Appl. Microbiol.">
        <title>Natronocalculus amylovorans gen. nov., sp. nov., and Natranaeroarchaeum aerophilus sp. nov., dominant culturable amylolytic natronoarchaea from hypersaline soda lakes in southwestern Siberia.</title>
        <authorList>
            <person name="Sorokin D.Y."/>
            <person name="Elcheninov A.G."/>
            <person name="Khizhniak T.V."/>
            <person name="Koenen M."/>
            <person name="Bale N.J."/>
            <person name="Damste J.S.S."/>
            <person name="Kublanov I.V."/>
        </authorList>
    </citation>
    <scope>NUCLEOTIDE SEQUENCE</scope>
    <source>
        <strain evidence="1">AArc-St2</strain>
    </source>
</reference>
<evidence type="ECO:0000313" key="1">
    <source>
        <dbReference type="EMBL" id="MCL9817516.1"/>
    </source>
</evidence>
<gene>
    <name evidence="1" type="ORF">AArcSt2_11225</name>
</gene>
<comment type="caution">
    <text evidence="1">The sequence shown here is derived from an EMBL/GenBank/DDBJ whole genome shotgun (WGS) entry which is preliminary data.</text>
</comment>
<protein>
    <submittedName>
        <fullName evidence="1">Uncharacterized protein</fullName>
    </submittedName>
</protein>
<dbReference type="Proteomes" id="UP001203207">
    <property type="component" value="Unassembled WGS sequence"/>
</dbReference>